<organism evidence="1 2">
    <name type="scientific">Trifolium medium</name>
    <dbReference type="NCBI Taxonomy" id="97028"/>
    <lineage>
        <taxon>Eukaryota</taxon>
        <taxon>Viridiplantae</taxon>
        <taxon>Streptophyta</taxon>
        <taxon>Embryophyta</taxon>
        <taxon>Tracheophyta</taxon>
        <taxon>Spermatophyta</taxon>
        <taxon>Magnoliopsida</taxon>
        <taxon>eudicotyledons</taxon>
        <taxon>Gunneridae</taxon>
        <taxon>Pentapetalae</taxon>
        <taxon>rosids</taxon>
        <taxon>fabids</taxon>
        <taxon>Fabales</taxon>
        <taxon>Fabaceae</taxon>
        <taxon>Papilionoideae</taxon>
        <taxon>50 kb inversion clade</taxon>
        <taxon>NPAAA clade</taxon>
        <taxon>Hologalegina</taxon>
        <taxon>IRL clade</taxon>
        <taxon>Trifolieae</taxon>
        <taxon>Trifolium</taxon>
    </lineage>
</organism>
<evidence type="ECO:0000313" key="1">
    <source>
        <dbReference type="EMBL" id="MCI36460.1"/>
    </source>
</evidence>
<accession>A0A392RKZ1</accession>
<evidence type="ECO:0000313" key="2">
    <source>
        <dbReference type="Proteomes" id="UP000265520"/>
    </source>
</evidence>
<dbReference type="AlphaFoldDB" id="A0A392RKZ1"/>
<dbReference type="Proteomes" id="UP000265520">
    <property type="component" value="Unassembled WGS sequence"/>
</dbReference>
<sequence>RVWIPDLHELKRMGDVAYELQIEDREVKHLRNKEIVTVKVVWGEPTGVDAT</sequence>
<protein>
    <submittedName>
        <fullName evidence="1">Uncharacterized protein</fullName>
    </submittedName>
</protein>
<reference evidence="1 2" key="1">
    <citation type="journal article" date="2018" name="Front. Plant Sci.">
        <title>Red Clover (Trifolium pratense) and Zigzag Clover (T. medium) - A Picture of Genomic Similarities and Differences.</title>
        <authorList>
            <person name="Dluhosova J."/>
            <person name="Istvanek J."/>
            <person name="Nedelnik J."/>
            <person name="Repkova J."/>
        </authorList>
    </citation>
    <scope>NUCLEOTIDE SEQUENCE [LARGE SCALE GENOMIC DNA]</scope>
    <source>
        <strain evidence="2">cv. 10/8</strain>
        <tissue evidence="1">Leaf</tissue>
    </source>
</reference>
<dbReference type="EMBL" id="LXQA010234029">
    <property type="protein sequence ID" value="MCI36460.1"/>
    <property type="molecule type" value="Genomic_DNA"/>
</dbReference>
<proteinExistence type="predicted"/>
<name>A0A392RKZ1_9FABA</name>
<keyword evidence="2" id="KW-1185">Reference proteome</keyword>
<comment type="caution">
    <text evidence="1">The sequence shown here is derived from an EMBL/GenBank/DDBJ whole genome shotgun (WGS) entry which is preliminary data.</text>
</comment>
<feature type="non-terminal residue" evidence="1">
    <location>
        <position position="1"/>
    </location>
</feature>